<evidence type="ECO:0000313" key="10">
    <source>
        <dbReference type="EMBL" id="KIM62764.1"/>
    </source>
</evidence>
<dbReference type="GO" id="GO:0016020">
    <property type="term" value="C:membrane"/>
    <property type="evidence" value="ECO:0007669"/>
    <property type="project" value="UniProtKB-SubCell"/>
</dbReference>
<reference evidence="10 11" key="1">
    <citation type="submission" date="2014-04" db="EMBL/GenBank/DDBJ databases">
        <authorList>
            <consortium name="DOE Joint Genome Institute"/>
            <person name="Kuo A."/>
            <person name="Kohler A."/>
            <person name="Nagy L.G."/>
            <person name="Floudas D."/>
            <person name="Copeland A."/>
            <person name="Barry K.W."/>
            <person name="Cichocki N."/>
            <person name="Veneault-Fourrey C."/>
            <person name="LaButti K."/>
            <person name="Lindquist E.A."/>
            <person name="Lipzen A."/>
            <person name="Lundell T."/>
            <person name="Morin E."/>
            <person name="Murat C."/>
            <person name="Sun H."/>
            <person name="Tunlid A."/>
            <person name="Henrissat B."/>
            <person name="Grigoriev I.V."/>
            <person name="Hibbett D.S."/>
            <person name="Martin F."/>
            <person name="Nordberg H.P."/>
            <person name="Cantor M.N."/>
            <person name="Hua S.X."/>
        </authorList>
    </citation>
    <scope>NUCLEOTIDE SEQUENCE [LARGE SCALE GENOMIC DNA]</scope>
    <source>
        <strain evidence="10 11">Foug A</strain>
    </source>
</reference>
<keyword evidence="7 8" id="KW-0472">Membrane</keyword>
<dbReference type="InterPro" id="IPR032805">
    <property type="entry name" value="Wax_synthase_dom"/>
</dbReference>
<dbReference type="GO" id="GO:0006629">
    <property type="term" value="P:lipid metabolic process"/>
    <property type="evidence" value="ECO:0007669"/>
    <property type="project" value="InterPro"/>
</dbReference>
<dbReference type="PANTHER" id="PTHR31595">
    <property type="entry name" value="LONG-CHAIN-ALCOHOL O-FATTY-ACYLTRANSFERASE 3-RELATED"/>
    <property type="match status" value="1"/>
</dbReference>
<name>A0A0C3E2Q0_9AGAM</name>
<keyword evidence="5 8" id="KW-0812">Transmembrane</keyword>
<dbReference type="GO" id="GO:0008374">
    <property type="term" value="F:O-acyltransferase activity"/>
    <property type="evidence" value="ECO:0007669"/>
    <property type="project" value="InterPro"/>
</dbReference>
<dbReference type="Proteomes" id="UP000053989">
    <property type="component" value="Unassembled WGS sequence"/>
</dbReference>
<organism evidence="10 11">
    <name type="scientific">Scleroderma citrinum Foug A</name>
    <dbReference type="NCBI Taxonomy" id="1036808"/>
    <lineage>
        <taxon>Eukaryota</taxon>
        <taxon>Fungi</taxon>
        <taxon>Dikarya</taxon>
        <taxon>Basidiomycota</taxon>
        <taxon>Agaricomycotina</taxon>
        <taxon>Agaricomycetes</taxon>
        <taxon>Agaricomycetidae</taxon>
        <taxon>Boletales</taxon>
        <taxon>Sclerodermatineae</taxon>
        <taxon>Sclerodermataceae</taxon>
        <taxon>Scleroderma</taxon>
    </lineage>
</organism>
<feature type="domain" description="Wax synthase" evidence="9">
    <location>
        <begin position="244"/>
        <end position="323"/>
    </location>
</feature>
<evidence type="ECO:0000256" key="5">
    <source>
        <dbReference type="ARBA" id="ARBA00022692"/>
    </source>
</evidence>
<keyword evidence="4" id="KW-0808">Transferase</keyword>
<comment type="similarity">
    <text evidence="3">Belongs to the wax synthase family.</text>
</comment>
<evidence type="ECO:0000256" key="8">
    <source>
        <dbReference type="SAM" id="Phobius"/>
    </source>
</evidence>
<gene>
    <name evidence="10" type="ORF">SCLCIDRAFT_1214877</name>
</gene>
<dbReference type="EMBL" id="KN822040">
    <property type="protein sequence ID" value="KIM62764.1"/>
    <property type="molecule type" value="Genomic_DNA"/>
</dbReference>
<keyword evidence="6 8" id="KW-1133">Transmembrane helix</keyword>
<dbReference type="STRING" id="1036808.A0A0C3E2Q0"/>
<feature type="transmembrane region" description="Helical" evidence="8">
    <location>
        <begin position="315"/>
        <end position="337"/>
    </location>
</feature>
<evidence type="ECO:0000259" key="9">
    <source>
        <dbReference type="Pfam" id="PF13813"/>
    </source>
</evidence>
<accession>A0A0C3E2Q0</accession>
<dbReference type="Pfam" id="PF13813">
    <property type="entry name" value="MBOAT_2"/>
    <property type="match status" value="1"/>
</dbReference>
<keyword evidence="11" id="KW-1185">Reference proteome</keyword>
<evidence type="ECO:0000256" key="6">
    <source>
        <dbReference type="ARBA" id="ARBA00022989"/>
    </source>
</evidence>
<dbReference type="HOGENOM" id="CLU_034105_0_0_1"/>
<evidence type="ECO:0000256" key="3">
    <source>
        <dbReference type="ARBA" id="ARBA00007282"/>
    </source>
</evidence>
<dbReference type="InterPro" id="IPR044851">
    <property type="entry name" value="Wax_synthase"/>
</dbReference>
<evidence type="ECO:0000256" key="4">
    <source>
        <dbReference type="ARBA" id="ARBA00022679"/>
    </source>
</evidence>
<protein>
    <recommendedName>
        <fullName evidence="9">Wax synthase domain-containing protein</fullName>
    </recommendedName>
</protein>
<proteinExistence type="inferred from homology"/>
<evidence type="ECO:0000256" key="1">
    <source>
        <dbReference type="ARBA" id="ARBA00004141"/>
    </source>
</evidence>
<comment type="subcellular location">
    <subcellularLocation>
        <location evidence="1">Membrane</location>
        <topology evidence="1">Multi-pass membrane protein</topology>
    </subcellularLocation>
</comment>
<evidence type="ECO:0000256" key="7">
    <source>
        <dbReference type="ARBA" id="ARBA00023136"/>
    </source>
</evidence>
<dbReference type="PANTHER" id="PTHR31595:SF57">
    <property type="entry name" value="OS04G0481900 PROTEIN"/>
    <property type="match status" value="1"/>
</dbReference>
<dbReference type="AlphaFoldDB" id="A0A0C3E2Q0"/>
<sequence length="394" mass="43258">MTLVNLSNKTPLNTSSALSVLLPLLSAYFVTALLTIQPGTVFWRRLLLPFTLWFALRAGASLDLSGGDPAKAHANQSLALHVCMMSMRCIEWAVYSAQVKPLQGTPADVNARRATWSSLFLSAGNLAVGPRELDWQGPSKPKTLRKPYPFQRRSSFIRHRALSFGLHLVLSDFLLLALQSFSPEIGTPEGGSVFDPSLPASRRYLRSTLMTLFLGSSIYTMTRTFYDGISVVGVFIFRQSPSQWPPLFSSPWRATSLKELWGERWHHLNRSWIINLGAKPMYRVFGPAGGVLGAFTISGLMHDLGLRAVGRGSDFLAVVGFFFVMGVGVILESVWIAVQGKTPSGVAGWLWTFGWVALWGHVIADAWLIRGAAAAGIIPEGYRPSKAAWAFMTA</sequence>
<dbReference type="OrthoDB" id="1077582at2759"/>
<evidence type="ECO:0000256" key="2">
    <source>
        <dbReference type="ARBA" id="ARBA00005179"/>
    </source>
</evidence>
<reference evidence="11" key="2">
    <citation type="submission" date="2015-01" db="EMBL/GenBank/DDBJ databases">
        <title>Evolutionary Origins and Diversification of the Mycorrhizal Mutualists.</title>
        <authorList>
            <consortium name="DOE Joint Genome Institute"/>
            <consortium name="Mycorrhizal Genomics Consortium"/>
            <person name="Kohler A."/>
            <person name="Kuo A."/>
            <person name="Nagy L.G."/>
            <person name="Floudas D."/>
            <person name="Copeland A."/>
            <person name="Barry K.W."/>
            <person name="Cichocki N."/>
            <person name="Veneault-Fourrey C."/>
            <person name="LaButti K."/>
            <person name="Lindquist E.A."/>
            <person name="Lipzen A."/>
            <person name="Lundell T."/>
            <person name="Morin E."/>
            <person name="Murat C."/>
            <person name="Riley R."/>
            <person name="Ohm R."/>
            <person name="Sun H."/>
            <person name="Tunlid A."/>
            <person name="Henrissat B."/>
            <person name="Grigoriev I.V."/>
            <person name="Hibbett D.S."/>
            <person name="Martin F."/>
        </authorList>
    </citation>
    <scope>NUCLEOTIDE SEQUENCE [LARGE SCALE GENOMIC DNA]</scope>
    <source>
        <strain evidence="11">Foug A</strain>
    </source>
</reference>
<feature type="transmembrane region" description="Helical" evidence="8">
    <location>
        <begin position="20"/>
        <end position="43"/>
    </location>
</feature>
<feature type="transmembrane region" description="Helical" evidence="8">
    <location>
        <begin position="349"/>
        <end position="369"/>
    </location>
</feature>
<comment type="pathway">
    <text evidence="2">Secondary metabolite biosynthesis.</text>
</comment>
<evidence type="ECO:0000313" key="11">
    <source>
        <dbReference type="Proteomes" id="UP000053989"/>
    </source>
</evidence>
<dbReference type="InParanoid" id="A0A0C3E2Q0"/>